<evidence type="ECO:0000256" key="2">
    <source>
        <dbReference type="ARBA" id="ARBA00001946"/>
    </source>
</evidence>
<accession>A0A451A820</accession>
<dbReference type="AlphaFoldDB" id="A0A451A820"/>
<dbReference type="InterPro" id="IPR022337">
    <property type="entry name" value="Inositol_monophosphatase_SuhB"/>
</dbReference>
<dbReference type="EMBL" id="CAADFX010000078">
    <property type="protein sequence ID" value="VFK58219.1"/>
    <property type="molecule type" value="Genomic_DNA"/>
</dbReference>
<evidence type="ECO:0000256" key="8">
    <source>
        <dbReference type="PIRSR" id="PIRSR600760-2"/>
    </source>
</evidence>
<comment type="similarity">
    <text evidence="3 9">Belongs to the inositol monophosphatase superfamily.</text>
</comment>
<keyword evidence="5 9" id="KW-0378">Hydrolase</keyword>
<keyword evidence="6" id="KW-0889">Transcription antitermination</keyword>
<dbReference type="PANTHER" id="PTHR20854">
    <property type="entry name" value="INOSITOL MONOPHOSPHATASE"/>
    <property type="match status" value="1"/>
</dbReference>
<dbReference type="GO" id="GO:0006020">
    <property type="term" value="P:inositol metabolic process"/>
    <property type="evidence" value="ECO:0007669"/>
    <property type="project" value="TreeGrafter"/>
</dbReference>
<evidence type="ECO:0000256" key="4">
    <source>
        <dbReference type="ARBA" id="ARBA00022723"/>
    </source>
</evidence>
<keyword evidence="7 8" id="KW-0460">Magnesium</keyword>
<feature type="binding site" evidence="8">
    <location>
        <position position="209"/>
    </location>
    <ligand>
        <name>Mg(2+)</name>
        <dbReference type="ChEBI" id="CHEBI:18420"/>
        <label>1</label>
        <note>catalytic</note>
    </ligand>
</feature>
<keyword evidence="4 8" id="KW-0479">Metal-binding</keyword>
<evidence type="ECO:0000256" key="1">
    <source>
        <dbReference type="ARBA" id="ARBA00001033"/>
    </source>
</evidence>
<keyword evidence="6" id="KW-0805">Transcription regulation</keyword>
<evidence type="ECO:0000256" key="3">
    <source>
        <dbReference type="ARBA" id="ARBA00009759"/>
    </source>
</evidence>
<dbReference type="GO" id="GO:0008934">
    <property type="term" value="F:inositol monophosphate 1-phosphatase activity"/>
    <property type="evidence" value="ECO:0007669"/>
    <property type="project" value="InterPro"/>
</dbReference>
<dbReference type="Pfam" id="PF00459">
    <property type="entry name" value="Inositol_P"/>
    <property type="match status" value="1"/>
</dbReference>
<dbReference type="PRINTS" id="PR01959">
    <property type="entry name" value="SBIMPHPHTASE"/>
</dbReference>
<dbReference type="GO" id="GO:0046872">
    <property type="term" value="F:metal ion binding"/>
    <property type="evidence" value="ECO:0007669"/>
    <property type="project" value="UniProtKB-KW"/>
</dbReference>
<comment type="catalytic activity">
    <reaction evidence="1 9">
        <text>a myo-inositol phosphate + H2O = myo-inositol + phosphate</text>
        <dbReference type="Rhea" id="RHEA:24056"/>
        <dbReference type="ChEBI" id="CHEBI:15377"/>
        <dbReference type="ChEBI" id="CHEBI:17268"/>
        <dbReference type="ChEBI" id="CHEBI:43474"/>
        <dbReference type="ChEBI" id="CHEBI:84139"/>
        <dbReference type="EC" id="3.1.3.25"/>
    </reaction>
</comment>
<evidence type="ECO:0000313" key="10">
    <source>
        <dbReference type="EMBL" id="VFK56003.1"/>
    </source>
</evidence>
<dbReference type="PRINTS" id="PR00377">
    <property type="entry name" value="IMPHPHTASES"/>
</dbReference>
<dbReference type="PANTHER" id="PTHR20854:SF4">
    <property type="entry name" value="INOSITOL-1-MONOPHOSPHATASE-RELATED"/>
    <property type="match status" value="1"/>
</dbReference>
<proteinExistence type="inferred from homology"/>
<evidence type="ECO:0000256" key="6">
    <source>
        <dbReference type="ARBA" id="ARBA00022814"/>
    </source>
</evidence>
<dbReference type="InterPro" id="IPR033942">
    <property type="entry name" value="IMPase"/>
</dbReference>
<dbReference type="InterPro" id="IPR000760">
    <property type="entry name" value="Inositol_monophosphatase-like"/>
</dbReference>
<dbReference type="EC" id="3.1.3.25" evidence="9"/>
<dbReference type="GO" id="GO:0007165">
    <property type="term" value="P:signal transduction"/>
    <property type="evidence" value="ECO:0007669"/>
    <property type="project" value="TreeGrafter"/>
</dbReference>
<reference evidence="12" key="1">
    <citation type="submission" date="2019-02" db="EMBL/GenBank/DDBJ databases">
        <authorList>
            <person name="Gruber-Vodicka R. H."/>
            <person name="Seah K. B. B."/>
        </authorList>
    </citation>
    <scope>NUCLEOTIDE SEQUENCE</scope>
    <source>
        <strain evidence="11">BECK_BY1</strain>
        <strain evidence="12">BECK_BY2</strain>
        <strain evidence="10">BECK_BY3</strain>
    </source>
</reference>
<evidence type="ECO:0000256" key="7">
    <source>
        <dbReference type="ARBA" id="ARBA00022842"/>
    </source>
</evidence>
<dbReference type="EMBL" id="CAADFY010000078">
    <property type="protein sequence ID" value="VFK56003.1"/>
    <property type="molecule type" value="Genomic_DNA"/>
</dbReference>
<dbReference type="SUPFAM" id="SSF56655">
    <property type="entry name" value="Carbohydrate phosphatase"/>
    <property type="match status" value="1"/>
</dbReference>
<evidence type="ECO:0000256" key="5">
    <source>
        <dbReference type="ARBA" id="ARBA00022801"/>
    </source>
</evidence>
<protein>
    <recommendedName>
        <fullName evidence="9">Inositol-1-monophosphatase</fullName>
        <ecNumber evidence="9">3.1.3.25</ecNumber>
    </recommendedName>
</protein>
<name>A0A451A820_9GAMM</name>
<dbReference type="Gene3D" id="3.30.540.10">
    <property type="entry name" value="Fructose-1,6-Bisphosphatase, subunit A, domain 1"/>
    <property type="match status" value="1"/>
</dbReference>
<dbReference type="EMBL" id="CAADFV010000075">
    <property type="protein sequence ID" value="VFK62158.1"/>
    <property type="molecule type" value="Genomic_DNA"/>
</dbReference>
<dbReference type="FunFam" id="3.30.540.10:FF:000003">
    <property type="entry name" value="Inositol-1-monophosphatase"/>
    <property type="match status" value="1"/>
</dbReference>
<comment type="cofactor">
    <cofactor evidence="2 8 9">
        <name>Mg(2+)</name>
        <dbReference type="ChEBI" id="CHEBI:18420"/>
    </cofactor>
</comment>
<evidence type="ECO:0000313" key="12">
    <source>
        <dbReference type="EMBL" id="VFK62158.1"/>
    </source>
</evidence>
<organism evidence="12">
    <name type="scientific">Candidatus Kentrum sp. TUN</name>
    <dbReference type="NCBI Taxonomy" id="2126343"/>
    <lineage>
        <taxon>Bacteria</taxon>
        <taxon>Pseudomonadati</taxon>
        <taxon>Pseudomonadota</taxon>
        <taxon>Gammaproteobacteria</taxon>
        <taxon>Candidatus Kentrum</taxon>
    </lineage>
</organism>
<gene>
    <name evidence="11" type="ORF">BECKTUN1418D_GA0071000_10788</name>
    <name evidence="12" type="ORF">BECKTUN1418E_GA0071001_10759</name>
    <name evidence="10" type="ORF">BECKTUN1418F_GA0071002_10789</name>
</gene>
<evidence type="ECO:0000256" key="9">
    <source>
        <dbReference type="RuleBase" id="RU364068"/>
    </source>
</evidence>
<evidence type="ECO:0000313" key="11">
    <source>
        <dbReference type="EMBL" id="VFK58219.1"/>
    </source>
</evidence>
<feature type="binding site" evidence="8">
    <location>
        <position position="83"/>
    </location>
    <ligand>
        <name>Mg(2+)</name>
        <dbReference type="ChEBI" id="CHEBI:18420"/>
        <label>1</label>
        <note>catalytic</note>
    </ligand>
</feature>
<keyword evidence="6" id="KW-0804">Transcription</keyword>
<dbReference type="GO" id="GO:0031564">
    <property type="term" value="P:transcription antitermination"/>
    <property type="evidence" value="ECO:0007669"/>
    <property type="project" value="UniProtKB-KW"/>
</dbReference>
<sequence>MHAMLNIGIRAARAAGNIIVRYLDRVDRRTIGKKSFNEFVDQVGKQAEQVIIDTLLKAYPNHGIFGKEDERKGNDYIWIINSLNSTTNYIHGFPQFSVSIALAYKERLDQAVIYDPLREELFTATRGENAKLNDRRIRVSRCNDLGSALLGSGFPSRNFEQIDGYLSICKAFLTASAGIRQSGSVVLDLASVAAGRFDGFWKFGLKPRDMAAGALLIQEAGGIVGDLRGTDKYIKSGNIITGNPKIHDAMMQVIRPYERFFASGTLGNLSS</sequence>
<dbReference type="CDD" id="cd01639">
    <property type="entry name" value="IMPase"/>
    <property type="match status" value="1"/>
</dbReference>
<dbReference type="Gene3D" id="3.40.190.80">
    <property type="match status" value="1"/>
</dbReference>